<protein>
    <submittedName>
        <fullName evidence="2">Uncharacterized protein</fullName>
    </submittedName>
</protein>
<organism evidence="2 3">
    <name type="scientific">Kibdelosporangium aridum</name>
    <dbReference type="NCBI Taxonomy" id="2030"/>
    <lineage>
        <taxon>Bacteria</taxon>
        <taxon>Bacillati</taxon>
        <taxon>Actinomycetota</taxon>
        <taxon>Actinomycetes</taxon>
        <taxon>Pseudonocardiales</taxon>
        <taxon>Pseudonocardiaceae</taxon>
        <taxon>Kibdelosporangium</taxon>
    </lineage>
</organism>
<accession>A0A428ZBC8</accession>
<dbReference type="Proteomes" id="UP000287547">
    <property type="component" value="Unassembled WGS sequence"/>
</dbReference>
<name>A0A428ZBC8_KIBAR</name>
<reference evidence="2 3" key="1">
    <citation type="submission" date="2018-05" db="EMBL/GenBank/DDBJ databases">
        <title>Evolution of GPA BGCs.</title>
        <authorList>
            <person name="Waglechner N."/>
            <person name="Wright G.D."/>
        </authorList>
    </citation>
    <scope>NUCLEOTIDE SEQUENCE [LARGE SCALE GENOMIC DNA]</scope>
    <source>
        <strain evidence="2 3">A82846</strain>
    </source>
</reference>
<dbReference type="AlphaFoldDB" id="A0A428ZBC8"/>
<sequence length="60" mass="6496">MMKVSLLTALIPFAFLAGFITVAMSQTDVSLVLLLAISFSAAAIPFTIMLFWSSSRNDKP</sequence>
<keyword evidence="1" id="KW-1133">Transmembrane helix</keyword>
<comment type="caution">
    <text evidence="2">The sequence shown here is derived from an EMBL/GenBank/DDBJ whole genome shotgun (WGS) entry which is preliminary data.</text>
</comment>
<proteinExistence type="predicted"/>
<dbReference type="EMBL" id="QHKI01000013">
    <property type="protein sequence ID" value="RSM85268.1"/>
    <property type="molecule type" value="Genomic_DNA"/>
</dbReference>
<evidence type="ECO:0000256" key="1">
    <source>
        <dbReference type="SAM" id="Phobius"/>
    </source>
</evidence>
<keyword evidence="1" id="KW-0812">Transmembrane</keyword>
<keyword evidence="1" id="KW-0472">Membrane</keyword>
<feature type="transmembrane region" description="Helical" evidence="1">
    <location>
        <begin position="35"/>
        <end position="52"/>
    </location>
</feature>
<evidence type="ECO:0000313" key="2">
    <source>
        <dbReference type="EMBL" id="RSM85268.1"/>
    </source>
</evidence>
<evidence type="ECO:0000313" key="3">
    <source>
        <dbReference type="Proteomes" id="UP000287547"/>
    </source>
</evidence>
<gene>
    <name evidence="2" type="ORF">DMH04_18445</name>
</gene>